<feature type="region of interest" description="Disordered" evidence="21">
    <location>
        <begin position="31"/>
        <end position="63"/>
    </location>
</feature>
<dbReference type="FunCoup" id="H3B4Q8">
    <property type="interactions" value="1102"/>
</dbReference>
<feature type="region of interest" description="Disordered" evidence="21">
    <location>
        <begin position="378"/>
        <end position="489"/>
    </location>
</feature>
<evidence type="ECO:0000256" key="18">
    <source>
        <dbReference type="ARBA" id="ARBA00083526"/>
    </source>
</evidence>
<dbReference type="STRING" id="7897.ENSLACP00000016879"/>
<feature type="region of interest" description="Disordered" evidence="21">
    <location>
        <begin position="328"/>
        <end position="351"/>
    </location>
</feature>
<dbReference type="EMBL" id="AFYH01024902">
    <property type="status" value="NOT_ANNOTATED_CDS"/>
    <property type="molecule type" value="Genomic_DNA"/>
</dbReference>
<keyword evidence="12" id="KW-0539">Nucleus</keyword>
<dbReference type="GeneTree" id="ENSGT00940000154090"/>
<feature type="compositionally biased region" description="Basic and acidic residues" evidence="21">
    <location>
        <begin position="418"/>
        <end position="427"/>
    </location>
</feature>
<dbReference type="InterPro" id="IPR002110">
    <property type="entry name" value="Ankyrin_rpt"/>
</dbReference>
<evidence type="ECO:0000256" key="10">
    <source>
        <dbReference type="ARBA" id="ARBA00023136"/>
    </source>
</evidence>
<evidence type="ECO:0000313" key="22">
    <source>
        <dbReference type="Ensembl" id="ENSLACP00000016879.1"/>
    </source>
</evidence>
<keyword evidence="6" id="KW-0597">Phosphoprotein</keyword>
<dbReference type="eggNOG" id="KOG0505">
    <property type="taxonomic scope" value="Eukaryota"/>
</dbReference>
<accession>H3B4Q8</accession>
<dbReference type="SMART" id="SM00248">
    <property type="entry name" value="ANK"/>
    <property type="match status" value="5"/>
</dbReference>
<dbReference type="EMBL" id="AFYH01024903">
    <property type="status" value="NOT_ANNOTATED_CDS"/>
    <property type="molecule type" value="Genomic_DNA"/>
</dbReference>
<dbReference type="OMA" id="MVWQQLG"/>
<keyword evidence="15" id="KW-0636">Prenylation</keyword>
<evidence type="ECO:0000256" key="11">
    <source>
        <dbReference type="ARBA" id="ARBA00023139"/>
    </source>
</evidence>
<evidence type="ECO:0000256" key="8">
    <source>
        <dbReference type="ARBA" id="ARBA00023043"/>
    </source>
</evidence>
<evidence type="ECO:0000256" key="17">
    <source>
        <dbReference type="ARBA" id="ARBA00068053"/>
    </source>
</evidence>
<evidence type="ECO:0000256" key="5">
    <source>
        <dbReference type="ARBA" id="ARBA00022481"/>
    </source>
</evidence>
<gene>
    <name evidence="22" type="primary">PPP1R16B</name>
</gene>
<feature type="compositionally biased region" description="Low complexity" evidence="21">
    <location>
        <begin position="336"/>
        <end position="346"/>
    </location>
</feature>
<evidence type="ECO:0000256" key="12">
    <source>
        <dbReference type="ARBA" id="ARBA00023242"/>
    </source>
</evidence>
<keyword evidence="4" id="KW-1003">Cell membrane</keyword>
<dbReference type="GO" id="GO:0004857">
    <property type="term" value="F:enzyme inhibitor activity"/>
    <property type="evidence" value="ECO:0007669"/>
    <property type="project" value="TreeGrafter"/>
</dbReference>
<dbReference type="AlphaFoldDB" id="H3B4Q8"/>
<evidence type="ECO:0000313" key="23">
    <source>
        <dbReference type="Proteomes" id="UP000008672"/>
    </source>
</evidence>
<reference evidence="22" key="2">
    <citation type="submission" date="2025-08" db="UniProtKB">
        <authorList>
            <consortium name="Ensembl"/>
        </authorList>
    </citation>
    <scope>IDENTIFICATION</scope>
</reference>
<dbReference type="PROSITE" id="PS50297">
    <property type="entry name" value="ANK_REP_REGION"/>
    <property type="match status" value="4"/>
</dbReference>
<evidence type="ECO:0000256" key="7">
    <source>
        <dbReference type="ARBA" id="ARBA00022737"/>
    </source>
</evidence>
<dbReference type="GO" id="GO:0005737">
    <property type="term" value="C:cytoplasm"/>
    <property type="evidence" value="ECO:0007669"/>
    <property type="project" value="TreeGrafter"/>
</dbReference>
<dbReference type="Gene3D" id="1.25.40.20">
    <property type="entry name" value="Ankyrin repeat-containing domain"/>
    <property type="match status" value="2"/>
</dbReference>
<dbReference type="PANTHER" id="PTHR24179:SF31">
    <property type="entry name" value="PROTEIN PHOSPHATASE 1 REGULATORY INHIBITOR SUBUNIT 16B"/>
    <property type="match status" value="1"/>
</dbReference>
<dbReference type="GO" id="GO:0042995">
    <property type="term" value="C:cell projection"/>
    <property type="evidence" value="ECO:0007669"/>
    <property type="project" value="UniProtKB-SubCell"/>
</dbReference>
<dbReference type="PRINTS" id="PR01415">
    <property type="entry name" value="ANKYRIN"/>
</dbReference>
<evidence type="ECO:0000256" key="19">
    <source>
        <dbReference type="ARBA" id="ARBA00083824"/>
    </source>
</evidence>
<keyword evidence="11" id="KW-0564">Palmitate</keyword>
<dbReference type="GO" id="GO:0061028">
    <property type="term" value="P:establishment of endothelial barrier"/>
    <property type="evidence" value="ECO:0007669"/>
    <property type="project" value="TreeGrafter"/>
</dbReference>
<dbReference type="FunFam" id="1.25.40.20:FF:000105">
    <property type="entry name" value="protein phosphatase 1 regulatory inhibitor subunit 16B"/>
    <property type="match status" value="1"/>
</dbReference>
<reference evidence="23" key="1">
    <citation type="submission" date="2011-08" db="EMBL/GenBank/DDBJ databases">
        <title>The draft genome of Latimeria chalumnae.</title>
        <authorList>
            <person name="Di Palma F."/>
            <person name="Alfoldi J."/>
            <person name="Johnson J."/>
            <person name="Berlin A."/>
            <person name="Gnerre S."/>
            <person name="Jaffe D."/>
            <person name="MacCallum I."/>
            <person name="Young S."/>
            <person name="Walker B.J."/>
            <person name="Lander E."/>
            <person name="Lindblad-Toh K."/>
        </authorList>
    </citation>
    <scope>NUCLEOTIDE SEQUENCE [LARGE SCALE GENOMIC DNA]</scope>
    <source>
        <strain evidence="23">Wild caught</strain>
    </source>
</reference>
<keyword evidence="23" id="KW-1185">Reference proteome</keyword>
<feature type="repeat" description="ANK" evidence="20">
    <location>
        <begin position="136"/>
        <end position="168"/>
    </location>
</feature>
<evidence type="ECO:0000256" key="9">
    <source>
        <dbReference type="ARBA" id="ARBA00023054"/>
    </source>
</evidence>
<keyword evidence="10" id="KW-0472">Membrane</keyword>
<feature type="repeat" description="ANK" evidence="20">
    <location>
        <begin position="264"/>
        <end position="296"/>
    </location>
</feature>
<dbReference type="SUPFAM" id="SSF48403">
    <property type="entry name" value="Ankyrin repeat"/>
    <property type="match status" value="1"/>
</dbReference>
<name>H3B4Q8_LATCH</name>
<dbReference type="GeneID" id="102365213"/>
<dbReference type="InParanoid" id="H3B4Q8"/>
<dbReference type="FunFam" id="1.25.40.20:FF:000079">
    <property type="entry name" value="Protein phosphatase 1 regulatory subunit 16B"/>
    <property type="match status" value="1"/>
</dbReference>
<keyword evidence="13" id="KW-0966">Cell projection</keyword>
<keyword evidence="14" id="KW-0449">Lipoprotein</keyword>
<dbReference type="GO" id="GO:1903670">
    <property type="term" value="P:regulation of sprouting angiogenesis"/>
    <property type="evidence" value="ECO:0007669"/>
    <property type="project" value="TreeGrafter"/>
</dbReference>
<evidence type="ECO:0000256" key="2">
    <source>
        <dbReference type="ARBA" id="ARBA00004193"/>
    </source>
</evidence>
<dbReference type="PROSITE" id="PS50088">
    <property type="entry name" value="ANK_REPEAT"/>
    <property type="match status" value="4"/>
</dbReference>
<dbReference type="KEGG" id="lcm:102365213"/>
<evidence type="ECO:0000256" key="16">
    <source>
        <dbReference type="ARBA" id="ARBA00062280"/>
    </source>
</evidence>
<reference evidence="22" key="3">
    <citation type="submission" date="2025-09" db="UniProtKB">
        <authorList>
            <consortium name="Ensembl"/>
        </authorList>
    </citation>
    <scope>IDENTIFICATION</scope>
</reference>
<dbReference type="InterPro" id="IPR051226">
    <property type="entry name" value="PP1_Regulatory_Subunit"/>
</dbReference>
<evidence type="ECO:0000256" key="15">
    <source>
        <dbReference type="ARBA" id="ARBA00023289"/>
    </source>
</evidence>
<dbReference type="EMBL" id="AFYH01024901">
    <property type="status" value="NOT_ANNOTATED_CDS"/>
    <property type="molecule type" value="Genomic_DNA"/>
</dbReference>
<evidence type="ECO:0000256" key="20">
    <source>
        <dbReference type="PROSITE-ProRule" id="PRU00023"/>
    </source>
</evidence>
<dbReference type="PANTHER" id="PTHR24179">
    <property type="entry name" value="PROTEIN PHOSPHATASE 1 REGULATORY SUBUNIT 12"/>
    <property type="match status" value="1"/>
</dbReference>
<dbReference type="EMBL" id="AFYH01024898">
    <property type="status" value="NOT_ANNOTATED_CDS"/>
    <property type="molecule type" value="Genomic_DNA"/>
</dbReference>
<dbReference type="Pfam" id="PF12796">
    <property type="entry name" value="Ank_2"/>
    <property type="match status" value="2"/>
</dbReference>
<evidence type="ECO:0000256" key="13">
    <source>
        <dbReference type="ARBA" id="ARBA00023273"/>
    </source>
</evidence>
<comment type="subcellular location">
    <subcellularLocation>
        <location evidence="2">Cell membrane</location>
        <topology evidence="2">Lipid-anchor</topology>
    </subcellularLocation>
    <subcellularLocation>
        <location evidence="3">Cell projection</location>
    </subcellularLocation>
    <subcellularLocation>
        <location evidence="1">Nucleus</location>
    </subcellularLocation>
</comment>
<dbReference type="HOGENOM" id="CLU_000134_54_2_1"/>
<feature type="repeat" description="ANK" evidence="20">
    <location>
        <begin position="103"/>
        <end position="135"/>
    </location>
</feature>
<dbReference type="EMBL" id="AFYH01024900">
    <property type="status" value="NOT_ANNOTATED_CDS"/>
    <property type="molecule type" value="Genomic_DNA"/>
</dbReference>
<evidence type="ECO:0000256" key="4">
    <source>
        <dbReference type="ARBA" id="ARBA00022475"/>
    </source>
</evidence>
<keyword evidence="9" id="KW-0175">Coiled coil</keyword>
<dbReference type="EMBL" id="AFYH01024899">
    <property type="status" value="NOT_ANNOTATED_CDS"/>
    <property type="molecule type" value="Genomic_DNA"/>
</dbReference>
<evidence type="ECO:0000256" key="6">
    <source>
        <dbReference type="ARBA" id="ARBA00022553"/>
    </source>
</evidence>
<organism evidence="22 23">
    <name type="scientific">Latimeria chalumnae</name>
    <name type="common">Coelacanth</name>
    <dbReference type="NCBI Taxonomy" id="7897"/>
    <lineage>
        <taxon>Eukaryota</taxon>
        <taxon>Metazoa</taxon>
        <taxon>Chordata</taxon>
        <taxon>Craniata</taxon>
        <taxon>Vertebrata</taxon>
        <taxon>Euteleostomi</taxon>
        <taxon>Coelacanthiformes</taxon>
        <taxon>Coelacanthidae</taxon>
        <taxon>Latimeria</taxon>
    </lineage>
</organism>
<evidence type="ECO:0000256" key="3">
    <source>
        <dbReference type="ARBA" id="ARBA00004316"/>
    </source>
</evidence>
<dbReference type="EMBL" id="AFYH01024897">
    <property type="status" value="NOT_ANNOTATED_CDS"/>
    <property type="molecule type" value="Genomic_DNA"/>
</dbReference>
<keyword evidence="8 20" id="KW-0040">ANK repeat</keyword>
<dbReference type="GO" id="GO:0017020">
    <property type="term" value="F:myosin phosphatase regulator activity"/>
    <property type="evidence" value="ECO:0007669"/>
    <property type="project" value="TreeGrafter"/>
</dbReference>
<feature type="compositionally biased region" description="Basic and acidic residues" evidence="21">
    <location>
        <begin position="378"/>
        <end position="402"/>
    </location>
</feature>
<evidence type="ECO:0000256" key="21">
    <source>
        <dbReference type="SAM" id="MobiDB-lite"/>
    </source>
</evidence>
<protein>
    <recommendedName>
        <fullName evidence="17">Protein phosphatase 1 regulatory inhibitor subunit 16B</fullName>
    </recommendedName>
    <alternativeName>
        <fullName evidence="19">CAAX box protein TIMAP</fullName>
    </alternativeName>
    <alternativeName>
        <fullName evidence="18">TGF-beta-inhibited membrane-associated protein</fullName>
    </alternativeName>
</protein>
<sequence>MASHMELLTELQFLDKVTSLERLRAAQKRRNQQLKKWAQYEKEMQSKKRKPEKKKEEKKNTANRKRVSFAANITLLESSVRNDINEVRHLLKKKINPDLCNEDGLTALHQCCIDDFEDIAKLLLNHGANVNAKDNELWTPLHAASICAHMNLVKILIQYGADLLAVNADGNMPYDLCDDDPTLDLIETEMANRGITQEQINEVRAATERRMVLEIQDAVKEGHDLNQTDLQGATLLHIAAANGYLQAAEVLLEHGANVDMKDPDGWQPLHAAACWGQIQLAELLVSHGASLNAKTLLDETPIDLCDDEELRSALLELKHKHDIIMKSQLKHKSSLSRRSSSTGSRGKVVRRASLSDRTNLYKKEYEKEAIVWQQMGKKADEKELHSSDGEERETQSDQENKDPNMISEKMPSLQADSTDSKKPKETSVDILLQNGDMAPNHASEPVNGDLLKTTTTLDVPDNQAVADSRRSSQEIQQPWSNPRERSHQTLSELKKQRAAAKLFNHPLLNGHLGNGVGGLSESNGESKTNYLANSRTSTYGFSGTPVYYTATSGETPILKLKAPVEEMDEKVQGCCKIS</sequence>
<keyword evidence="5" id="KW-0488">Methylation</keyword>
<dbReference type="GO" id="GO:0005886">
    <property type="term" value="C:plasma membrane"/>
    <property type="evidence" value="ECO:0007669"/>
    <property type="project" value="UniProtKB-SubCell"/>
</dbReference>
<feature type="repeat" description="ANK" evidence="20">
    <location>
        <begin position="231"/>
        <end position="263"/>
    </location>
</feature>
<evidence type="ECO:0000256" key="14">
    <source>
        <dbReference type="ARBA" id="ARBA00023288"/>
    </source>
</evidence>
<dbReference type="GO" id="GO:0005634">
    <property type="term" value="C:nucleus"/>
    <property type="evidence" value="ECO:0007669"/>
    <property type="project" value="UniProtKB-SubCell"/>
</dbReference>
<evidence type="ECO:0000256" key="1">
    <source>
        <dbReference type="ARBA" id="ARBA00004123"/>
    </source>
</evidence>
<proteinExistence type="predicted"/>
<dbReference type="Ensembl" id="ENSLACT00000016998.1">
    <property type="protein sequence ID" value="ENSLACP00000016879.1"/>
    <property type="gene ID" value="ENSLACG00000014867.1"/>
</dbReference>
<dbReference type="Proteomes" id="UP000008672">
    <property type="component" value="Unassembled WGS sequence"/>
</dbReference>
<keyword evidence="7" id="KW-0677">Repeat</keyword>
<dbReference type="OrthoDB" id="19014at2759"/>
<dbReference type="InterPro" id="IPR036770">
    <property type="entry name" value="Ankyrin_rpt-contain_sf"/>
</dbReference>
<comment type="subunit">
    <text evidence="16">Interacts with PPP1CA, PPP1CB and MSN. Interacts (via its fourth ankyrin repeat) with the mature dimeric form of RPSA/LAMR1. Interacts with EEF1A1. Interacts with PTEN. Interacts with ECE1.</text>
</comment>